<dbReference type="PROSITE" id="PS00108">
    <property type="entry name" value="PROTEIN_KINASE_ST"/>
    <property type="match status" value="1"/>
</dbReference>
<evidence type="ECO:0000256" key="3">
    <source>
        <dbReference type="ARBA" id="ARBA00022777"/>
    </source>
</evidence>
<accession>A0A5J4WUE2</accession>
<dbReference type="PROSITE" id="PS51698">
    <property type="entry name" value="U_BOX"/>
    <property type="match status" value="1"/>
</dbReference>
<evidence type="ECO:0000256" key="1">
    <source>
        <dbReference type="ARBA" id="ARBA00022679"/>
    </source>
</evidence>
<dbReference type="GO" id="GO:0016567">
    <property type="term" value="P:protein ubiquitination"/>
    <property type="evidence" value="ECO:0007669"/>
    <property type="project" value="InterPro"/>
</dbReference>
<evidence type="ECO:0000256" key="4">
    <source>
        <dbReference type="ARBA" id="ARBA00022840"/>
    </source>
</evidence>
<dbReference type="GO" id="GO:0005829">
    <property type="term" value="C:cytosol"/>
    <property type="evidence" value="ECO:0007669"/>
    <property type="project" value="TreeGrafter"/>
</dbReference>
<comment type="caution">
    <text evidence="8">The sequence shown here is derived from an EMBL/GenBank/DDBJ whole genome shotgun (WGS) entry which is preliminary data.</text>
</comment>
<feature type="binding site" evidence="5">
    <location>
        <position position="142"/>
    </location>
    <ligand>
        <name>ATP</name>
        <dbReference type="ChEBI" id="CHEBI:30616"/>
    </ligand>
</feature>
<evidence type="ECO:0000313" key="8">
    <source>
        <dbReference type="EMBL" id="KAA6398588.1"/>
    </source>
</evidence>
<keyword evidence="3 8" id="KW-0418">Kinase</keyword>
<name>A0A5J4WUE2_9EUKA</name>
<dbReference type="PANTHER" id="PTHR24348:SF22">
    <property type="entry name" value="NON-SPECIFIC SERINE_THREONINE PROTEIN KINASE"/>
    <property type="match status" value="1"/>
</dbReference>
<evidence type="ECO:0000259" key="6">
    <source>
        <dbReference type="PROSITE" id="PS50011"/>
    </source>
</evidence>
<dbReference type="Gene3D" id="1.10.510.10">
    <property type="entry name" value="Transferase(Phosphotransferase) domain 1"/>
    <property type="match status" value="1"/>
</dbReference>
<dbReference type="Pfam" id="PF04564">
    <property type="entry name" value="U-box"/>
    <property type="match status" value="1"/>
</dbReference>
<dbReference type="InterPro" id="IPR045269">
    <property type="entry name" value="Atg1-like"/>
</dbReference>
<dbReference type="GO" id="GO:0000407">
    <property type="term" value="C:phagophore assembly site"/>
    <property type="evidence" value="ECO:0007669"/>
    <property type="project" value="TreeGrafter"/>
</dbReference>
<dbReference type="Pfam" id="PF00069">
    <property type="entry name" value="Pkinase"/>
    <property type="match status" value="1"/>
</dbReference>
<organism evidence="8 9">
    <name type="scientific">Streblomastix strix</name>
    <dbReference type="NCBI Taxonomy" id="222440"/>
    <lineage>
        <taxon>Eukaryota</taxon>
        <taxon>Metamonada</taxon>
        <taxon>Preaxostyla</taxon>
        <taxon>Oxymonadida</taxon>
        <taxon>Streblomastigidae</taxon>
        <taxon>Streblomastix</taxon>
    </lineage>
</organism>
<dbReference type="GO" id="GO:0004674">
    <property type="term" value="F:protein serine/threonine kinase activity"/>
    <property type="evidence" value="ECO:0007669"/>
    <property type="project" value="InterPro"/>
</dbReference>
<dbReference type="PROSITE" id="PS50011">
    <property type="entry name" value="PROTEIN_KINASE_DOM"/>
    <property type="match status" value="1"/>
</dbReference>
<dbReference type="InterPro" id="IPR017441">
    <property type="entry name" value="Protein_kinase_ATP_BS"/>
</dbReference>
<dbReference type="InterPro" id="IPR013083">
    <property type="entry name" value="Znf_RING/FYVE/PHD"/>
</dbReference>
<dbReference type="GO" id="GO:0010506">
    <property type="term" value="P:regulation of autophagy"/>
    <property type="evidence" value="ECO:0007669"/>
    <property type="project" value="InterPro"/>
</dbReference>
<dbReference type="InterPro" id="IPR003613">
    <property type="entry name" value="Ubox_domain"/>
</dbReference>
<dbReference type="Proteomes" id="UP000324800">
    <property type="component" value="Unassembled WGS sequence"/>
</dbReference>
<evidence type="ECO:0000259" key="7">
    <source>
        <dbReference type="PROSITE" id="PS51698"/>
    </source>
</evidence>
<evidence type="ECO:0000313" key="9">
    <source>
        <dbReference type="Proteomes" id="UP000324800"/>
    </source>
</evidence>
<sequence length="725" mass="84389">MAVSQQKDCTDLGTEEYARQMGFVCPISRLIMKSPVRASDGQAYEREMIQNVLSRPNPYSPINRKPLKQELLPDYNLKNMIKGKEKSNYQEFIALLEFNQKILRQYGFVPIRPLGHGSFGSVFLSYDFRENQIIATKIIPLKKFDDREWKSVDILWRVGKSCPFILDYIRHYNQGSQIIILTEYANMKTLNIIAKQQKKPPIPLPSYIFRALFKQILVGMQVFHAAGLVHRDIKCDNILLHCPPGSGRVYVKISDFGFSNLENLLNQMTFGTKPYMAPEILRKPPERITQKVDIFSLGVTMIRLITHKYPLNLTQTDEFRRKYQEINRFERPPEIKDDNLWNLLSLMLEFNADKRISAEQALQHPYFQSPEALADISPEQQKLADEAKIQEIPGIQNKSLFDEDPTFVIPEHEIYKFLEEEILKCQKIQLTCQQLQDGEITFKINYELYEINEESESGIEIQESIDKETKEGKQDEIQQNEQPLDINKTVHPHIAYYTEKESKVLTSISFIATPQQLDTEKQFRELNMPLEQIKMYLDNFDKKAQLHGIFEKIMMIINEMEVEQIYRIYFEVVLEIISAGLVDRKMKEYMSGIMNKMIKRLDILSNDDPYFSAIGNIFRYVLAFGHQVKDGEQNPVKEEFERDGTVDKIVQVFLNCKLQDQRINQFAAVAIGGIYKAVQIDYQYGPEIIKFLKEQANPSNAFPFSRSILAISFLAECQGIWNINY</sequence>
<dbReference type="GO" id="GO:0004842">
    <property type="term" value="F:ubiquitin-protein transferase activity"/>
    <property type="evidence" value="ECO:0007669"/>
    <property type="project" value="InterPro"/>
</dbReference>
<dbReference type="GO" id="GO:0005776">
    <property type="term" value="C:autophagosome"/>
    <property type="evidence" value="ECO:0007669"/>
    <property type="project" value="TreeGrafter"/>
</dbReference>
<evidence type="ECO:0000256" key="2">
    <source>
        <dbReference type="ARBA" id="ARBA00022741"/>
    </source>
</evidence>
<dbReference type="Gene3D" id="3.30.40.10">
    <property type="entry name" value="Zinc/RING finger domain, C3HC4 (zinc finger)"/>
    <property type="match status" value="1"/>
</dbReference>
<dbReference type="AlphaFoldDB" id="A0A5J4WUE2"/>
<dbReference type="InterPro" id="IPR008271">
    <property type="entry name" value="Ser/Thr_kinase_AS"/>
</dbReference>
<dbReference type="SUPFAM" id="SSF57850">
    <property type="entry name" value="RING/U-box"/>
    <property type="match status" value="1"/>
</dbReference>
<keyword evidence="2 5" id="KW-0547">Nucleotide-binding</keyword>
<dbReference type="SMART" id="SM00504">
    <property type="entry name" value="Ubox"/>
    <property type="match status" value="1"/>
</dbReference>
<dbReference type="EMBL" id="SNRW01000924">
    <property type="protein sequence ID" value="KAA6398588.1"/>
    <property type="molecule type" value="Genomic_DNA"/>
</dbReference>
<dbReference type="GO" id="GO:0000045">
    <property type="term" value="P:autophagosome assembly"/>
    <property type="evidence" value="ECO:0007669"/>
    <property type="project" value="TreeGrafter"/>
</dbReference>
<dbReference type="InterPro" id="IPR000719">
    <property type="entry name" value="Prot_kinase_dom"/>
</dbReference>
<gene>
    <name evidence="8" type="ORF">EZS28_005883</name>
</gene>
<keyword evidence="1" id="KW-0808">Transferase</keyword>
<dbReference type="GO" id="GO:0016020">
    <property type="term" value="C:membrane"/>
    <property type="evidence" value="ECO:0007669"/>
    <property type="project" value="TreeGrafter"/>
</dbReference>
<reference evidence="8 9" key="1">
    <citation type="submission" date="2019-03" db="EMBL/GenBank/DDBJ databases">
        <title>Single cell metagenomics reveals metabolic interactions within the superorganism composed of flagellate Streblomastix strix and complex community of Bacteroidetes bacteria on its surface.</title>
        <authorList>
            <person name="Treitli S.C."/>
            <person name="Kolisko M."/>
            <person name="Husnik F."/>
            <person name="Keeling P."/>
            <person name="Hampl V."/>
        </authorList>
    </citation>
    <scope>NUCLEOTIDE SEQUENCE [LARGE SCALE GENOMIC DNA]</scope>
    <source>
        <strain evidence="8">ST1C</strain>
    </source>
</reference>
<dbReference type="SUPFAM" id="SSF56112">
    <property type="entry name" value="Protein kinase-like (PK-like)"/>
    <property type="match status" value="1"/>
</dbReference>
<feature type="domain" description="Protein kinase" evidence="6">
    <location>
        <begin position="108"/>
        <end position="367"/>
    </location>
</feature>
<dbReference type="PROSITE" id="PS00107">
    <property type="entry name" value="PROTEIN_KINASE_ATP"/>
    <property type="match status" value="1"/>
</dbReference>
<protein>
    <submittedName>
        <fullName evidence="8">Putative AGC family protein kinase</fullName>
    </submittedName>
</protein>
<proteinExistence type="predicted"/>
<dbReference type="PANTHER" id="PTHR24348">
    <property type="entry name" value="SERINE/THREONINE-PROTEIN KINASE UNC-51-RELATED"/>
    <property type="match status" value="1"/>
</dbReference>
<dbReference type="GO" id="GO:0005524">
    <property type="term" value="F:ATP binding"/>
    <property type="evidence" value="ECO:0007669"/>
    <property type="project" value="UniProtKB-UniRule"/>
</dbReference>
<dbReference type="SMART" id="SM00220">
    <property type="entry name" value="S_TKc"/>
    <property type="match status" value="1"/>
</dbReference>
<dbReference type="InterPro" id="IPR011009">
    <property type="entry name" value="Kinase-like_dom_sf"/>
</dbReference>
<evidence type="ECO:0000256" key="5">
    <source>
        <dbReference type="PROSITE-ProRule" id="PRU10141"/>
    </source>
</evidence>
<feature type="domain" description="U-box" evidence="7">
    <location>
        <begin position="18"/>
        <end position="91"/>
    </location>
</feature>
<keyword evidence="4 5" id="KW-0067">ATP-binding</keyword>